<organism evidence="5 6">
    <name type="scientific">Ambispora gerdemannii</name>
    <dbReference type="NCBI Taxonomy" id="144530"/>
    <lineage>
        <taxon>Eukaryota</taxon>
        <taxon>Fungi</taxon>
        <taxon>Fungi incertae sedis</taxon>
        <taxon>Mucoromycota</taxon>
        <taxon>Glomeromycotina</taxon>
        <taxon>Glomeromycetes</taxon>
        <taxon>Archaeosporales</taxon>
        <taxon>Ambisporaceae</taxon>
        <taxon>Ambispora</taxon>
    </lineage>
</organism>
<dbReference type="AlphaFoldDB" id="A0A9N9DBW2"/>
<comment type="pathway">
    <text evidence="1">Phospholipid metabolism; phosphatidylethanolamine biosynthesis; phosphatidylethanolamine from ethanolamine: step 1/3.</text>
</comment>
<gene>
    <name evidence="5" type="ORF">AGERDE_LOCUS10733</name>
</gene>
<dbReference type="OrthoDB" id="10267235at2759"/>
<accession>A0A9N9DBW2</accession>
<comment type="similarity">
    <text evidence="2">Belongs to the choline/ethanolamine kinase family.</text>
</comment>
<dbReference type="PANTHER" id="PTHR22603">
    <property type="entry name" value="CHOLINE/ETHANOALAMINE KINASE"/>
    <property type="match status" value="1"/>
</dbReference>
<dbReference type="GO" id="GO:0005737">
    <property type="term" value="C:cytoplasm"/>
    <property type="evidence" value="ECO:0007669"/>
    <property type="project" value="TreeGrafter"/>
</dbReference>
<keyword evidence="6" id="KW-1185">Reference proteome</keyword>
<dbReference type="SUPFAM" id="SSF56112">
    <property type="entry name" value="Protein kinase-like (PK-like)"/>
    <property type="match status" value="1"/>
</dbReference>
<keyword evidence="4" id="KW-1133">Transmembrane helix</keyword>
<evidence type="ECO:0000256" key="3">
    <source>
        <dbReference type="ARBA" id="ARBA00038874"/>
    </source>
</evidence>
<dbReference type="Proteomes" id="UP000789831">
    <property type="component" value="Unassembled WGS sequence"/>
</dbReference>
<reference evidence="5" key="1">
    <citation type="submission" date="2021-06" db="EMBL/GenBank/DDBJ databases">
        <authorList>
            <person name="Kallberg Y."/>
            <person name="Tangrot J."/>
            <person name="Rosling A."/>
        </authorList>
    </citation>
    <scope>NUCLEOTIDE SEQUENCE</scope>
    <source>
        <strain evidence="5">MT106</strain>
    </source>
</reference>
<dbReference type="EC" id="2.7.1.82" evidence="3"/>
<dbReference type="Gene3D" id="3.90.1200.10">
    <property type="match status" value="1"/>
</dbReference>
<keyword evidence="4" id="KW-0812">Transmembrane</keyword>
<dbReference type="InterPro" id="IPR011009">
    <property type="entry name" value="Kinase-like_dom_sf"/>
</dbReference>
<proteinExistence type="inferred from homology"/>
<comment type="caution">
    <text evidence="5">The sequence shown here is derived from an EMBL/GenBank/DDBJ whole genome shotgun (WGS) entry which is preliminary data.</text>
</comment>
<evidence type="ECO:0000256" key="4">
    <source>
        <dbReference type="SAM" id="Phobius"/>
    </source>
</evidence>
<dbReference type="PANTHER" id="PTHR22603:SF66">
    <property type="entry name" value="ETHANOLAMINE KINASE"/>
    <property type="match status" value="1"/>
</dbReference>
<evidence type="ECO:0000256" key="2">
    <source>
        <dbReference type="ARBA" id="ARBA00038211"/>
    </source>
</evidence>
<keyword evidence="4" id="KW-0472">Membrane</keyword>
<name>A0A9N9DBW2_9GLOM</name>
<dbReference type="EMBL" id="CAJVPL010003607">
    <property type="protein sequence ID" value="CAG8635633.1"/>
    <property type="molecule type" value="Genomic_DNA"/>
</dbReference>
<sequence>MFKNVNVNKFAKYYLILEIFILNDNLVVKVTNKKTGFEALNIAALLILGFAAPLYANSIMERCMDTFQHLAKLHRVNIDGPKKPILFDSIRVWLSQGVLPRRTTRKKQLSGGHENSVAFIDFEYGRYNYRGFIGNHFNTFAGWQCDYSLYPTKEFQLVWLRHYLLSFYPETKVTDAEVEELYREIAKFALASFFYCSVWTLISSENSDIKYDFMEYAERALREYYR</sequence>
<evidence type="ECO:0000313" key="5">
    <source>
        <dbReference type="EMBL" id="CAG8635633.1"/>
    </source>
</evidence>
<protein>
    <recommendedName>
        <fullName evidence="3">ethanolamine kinase</fullName>
        <ecNumber evidence="3">2.7.1.82</ecNumber>
    </recommendedName>
</protein>
<evidence type="ECO:0000256" key="1">
    <source>
        <dbReference type="ARBA" id="ARBA00037883"/>
    </source>
</evidence>
<feature type="transmembrane region" description="Helical" evidence="4">
    <location>
        <begin position="39"/>
        <end position="56"/>
    </location>
</feature>
<dbReference type="GO" id="GO:0004305">
    <property type="term" value="F:ethanolamine kinase activity"/>
    <property type="evidence" value="ECO:0007669"/>
    <property type="project" value="UniProtKB-EC"/>
</dbReference>
<dbReference type="GO" id="GO:0006646">
    <property type="term" value="P:phosphatidylethanolamine biosynthetic process"/>
    <property type="evidence" value="ECO:0007669"/>
    <property type="project" value="TreeGrafter"/>
</dbReference>
<dbReference type="Pfam" id="PF01633">
    <property type="entry name" value="Choline_kinase"/>
    <property type="match status" value="1"/>
</dbReference>
<evidence type="ECO:0000313" key="6">
    <source>
        <dbReference type="Proteomes" id="UP000789831"/>
    </source>
</evidence>